<dbReference type="RefSeq" id="WP_284230104.1">
    <property type="nucleotide sequence ID" value="NZ_BSUL01000001.1"/>
</dbReference>
<comment type="caution">
    <text evidence="1">The sequence shown here is derived from an EMBL/GenBank/DDBJ whole genome shotgun (WGS) entry which is preliminary data.</text>
</comment>
<keyword evidence="2" id="KW-1185">Reference proteome</keyword>
<organism evidence="1 2">
    <name type="scientific">Arenivirga flava</name>
    <dbReference type="NCBI Taxonomy" id="1930060"/>
    <lineage>
        <taxon>Bacteria</taxon>
        <taxon>Bacillati</taxon>
        <taxon>Actinomycetota</taxon>
        <taxon>Actinomycetes</taxon>
        <taxon>Micrococcales</taxon>
        <taxon>Microbacteriaceae</taxon>
        <taxon>Arenivirga</taxon>
    </lineage>
</organism>
<dbReference type="SUPFAM" id="SSF56784">
    <property type="entry name" value="HAD-like"/>
    <property type="match status" value="1"/>
</dbReference>
<dbReference type="InterPro" id="IPR023198">
    <property type="entry name" value="PGP-like_dom2"/>
</dbReference>
<dbReference type="Gene3D" id="3.40.50.1000">
    <property type="entry name" value="HAD superfamily/HAD-like"/>
    <property type="match status" value="1"/>
</dbReference>
<dbReference type="AlphaFoldDB" id="A0AA37UMH0"/>
<sequence length="223" mass="23824">MTARFPEAVLWDMDGTIIDSEPYWMEAEAALVARFGGTWSHEQAEGMVGNGLETSAAILQAAGVDLPVPAIVDWLDAYVQDRLAEELPLRPGAVELLTELRDAGVPCALVTMSYEGMARRVADALPEGVFGEVVAGDNVERPKPFPDAYELAARRLGVDVTRCVAFEDSVPGLTAAVASGAVSIGIPLYADLDEVEGGLRWESLDGVTVERLRALEPVLEGGR</sequence>
<protein>
    <submittedName>
        <fullName evidence="1">Phosphoglycolate phosphatase</fullName>
    </submittedName>
</protein>
<name>A0AA37UMH0_9MICO</name>
<dbReference type="PANTHER" id="PTHR18901">
    <property type="entry name" value="2-DEOXYGLUCOSE-6-PHOSPHATE PHOSPHATASE 2"/>
    <property type="match status" value="1"/>
</dbReference>
<evidence type="ECO:0000313" key="1">
    <source>
        <dbReference type="EMBL" id="GMA27471.1"/>
    </source>
</evidence>
<reference evidence="1 2" key="1">
    <citation type="journal article" date="2014" name="Int. J. Syst. Evol. Microbiol.">
        <title>Complete genome sequence of Corynebacterium casei LMG S-19264T (=DSM 44701T), isolated from a smear-ripened cheese.</title>
        <authorList>
            <consortium name="US DOE Joint Genome Institute (JGI-PGF)"/>
            <person name="Walter F."/>
            <person name="Albersmeier A."/>
            <person name="Kalinowski J."/>
            <person name="Ruckert C."/>
        </authorList>
    </citation>
    <scope>NUCLEOTIDE SEQUENCE [LARGE SCALE GENOMIC DNA]</scope>
    <source>
        <strain evidence="1 2">NBRC 112289</strain>
    </source>
</reference>
<evidence type="ECO:0000313" key="2">
    <source>
        <dbReference type="Proteomes" id="UP001157160"/>
    </source>
</evidence>
<dbReference type="Gene3D" id="1.10.150.240">
    <property type="entry name" value="Putative phosphatase, domain 2"/>
    <property type="match status" value="1"/>
</dbReference>
<dbReference type="PRINTS" id="PR00413">
    <property type="entry name" value="HADHALOGNASE"/>
</dbReference>
<dbReference type="NCBIfam" id="TIGR01509">
    <property type="entry name" value="HAD-SF-IA-v3"/>
    <property type="match status" value="1"/>
</dbReference>
<proteinExistence type="predicted"/>
<dbReference type="SFLD" id="SFLDS00003">
    <property type="entry name" value="Haloacid_Dehalogenase"/>
    <property type="match status" value="1"/>
</dbReference>
<dbReference type="CDD" id="cd07505">
    <property type="entry name" value="HAD_BPGM-like"/>
    <property type="match status" value="1"/>
</dbReference>
<dbReference type="InterPro" id="IPR023214">
    <property type="entry name" value="HAD_sf"/>
</dbReference>
<dbReference type="PANTHER" id="PTHR18901:SF38">
    <property type="entry name" value="PSEUDOURIDINE-5'-PHOSPHATASE"/>
    <property type="match status" value="1"/>
</dbReference>
<dbReference type="Proteomes" id="UP001157160">
    <property type="component" value="Unassembled WGS sequence"/>
</dbReference>
<dbReference type="InterPro" id="IPR006439">
    <property type="entry name" value="HAD-SF_hydro_IA"/>
</dbReference>
<dbReference type="InterPro" id="IPR036412">
    <property type="entry name" value="HAD-like_sf"/>
</dbReference>
<dbReference type="SFLD" id="SFLDG01129">
    <property type="entry name" value="C1.5:_HAD__Beta-PGM__Phosphata"/>
    <property type="match status" value="1"/>
</dbReference>
<gene>
    <name evidence="1" type="ORF">GCM10025874_07240</name>
</gene>
<dbReference type="EMBL" id="BSUL01000001">
    <property type="protein sequence ID" value="GMA27471.1"/>
    <property type="molecule type" value="Genomic_DNA"/>
</dbReference>
<accession>A0AA37UMH0</accession>
<dbReference type="Pfam" id="PF00702">
    <property type="entry name" value="Hydrolase"/>
    <property type="match status" value="1"/>
</dbReference>